<feature type="compositionally biased region" description="Basic and acidic residues" evidence="5">
    <location>
        <begin position="154"/>
        <end position="166"/>
    </location>
</feature>
<evidence type="ECO:0000256" key="4">
    <source>
        <dbReference type="ARBA" id="ARBA00023274"/>
    </source>
</evidence>
<protein>
    <recommendedName>
        <fullName evidence="6">Large ribosomal subunit protein uL10-like insertion domain-containing protein</fullName>
    </recommendedName>
</protein>
<reference evidence="7" key="1">
    <citation type="journal article" date="2016" name="Nat. Genet.">
        <title>A high-quality carrot genome assembly provides new insights into carotenoid accumulation and asterid genome evolution.</title>
        <authorList>
            <person name="Iorizzo M."/>
            <person name="Ellison S."/>
            <person name="Senalik D."/>
            <person name="Zeng P."/>
            <person name="Satapoomin P."/>
            <person name="Huang J."/>
            <person name="Bowman M."/>
            <person name="Iovene M."/>
            <person name="Sanseverino W."/>
            <person name="Cavagnaro P."/>
            <person name="Yildiz M."/>
            <person name="Macko-Podgorni A."/>
            <person name="Moranska E."/>
            <person name="Grzebelus E."/>
            <person name="Grzebelus D."/>
            <person name="Ashrafi H."/>
            <person name="Zheng Z."/>
            <person name="Cheng S."/>
            <person name="Spooner D."/>
            <person name="Van Deynze A."/>
            <person name="Simon P."/>
        </authorList>
    </citation>
    <scope>NUCLEOTIDE SEQUENCE</scope>
    <source>
        <tissue evidence="7">Leaf</tissue>
    </source>
</reference>
<evidence type="ECO:0000313" key="7">
    <source>
        <dbReference type="EMBL" id="WOG92352.1"/>
    </source>
</evidence>
<feature type="region of interest" description="Disordered" evidence="5">
    <location>
        <begin position="145"/>
        <end position="166"/>
    </location>
</feature>
<dbReference type="InterPro" id="IPR043164">
    <property type="entry name" value="Ribosomal_uL10-like_insert_sf"/>
</dbReference>
<dbReference type="InterPro" id="IPR043141">
    <property type="entry name" value="Ribosomal_uL10-like_sf"/>
</dbReference>
<feature type="domain" description="Large ribosomal subunit protein uL10-like insertion" evidence="6">
    <location>
        <begin position="65"/>
        <end position="115"/>
    </location>
</feature>
<evidence type="ECO:0000313" key="8">
    <source>
        <dbReference type="Proteomes" id="UP000077755"/>
    </source>
</evidence>
<evidence type="ECO:0000256" key="2">
    <source>
        <dbReference type="ARBA" id="ARBA00008889"/>
    </source>
</evidence>
<sequence>MQVIHTSLWAGQKLQLSWELSTLAQRLKQIMIYPSTTILNIIPLLVDNVGLIFTKGDLKEVGAPAHVGLVAPVEVVVLPGNTGLDPSRTSFFQVLNIPTKINKVTIEIITPVELTRMPRRIYWQLPSRQILADLSKFVVAAAPAATADSGADPAEEKKEEPAKESD</sequence>
<dbReference type="Proteomes" id="UP000077755">
    <property type="component" value="Chromosome 3"/>
</dbReference>
<comment type="similarity">
    <text evidence="2">Belongs to the universal ribosomal protein uL10 family.</text>
</comment>
<name>A0AAF0WMH1_DAUCS</name>
<dbReference type="GO" id="GO:0002181">
    <property type="term" value="P:cytoplasmic translation"/>
    <property type="evidence" value="ECO:0007669"/>
    <property type="project" value="TreeGrafter"/>
</dbReference>
<dbReference type="EMBL" id="CP093345">
    <property type="protein sequence ID" value="WOG92352.1"/>
    <property type="molecule type" value="Genomic_DNA"/>
</dbReference>
<dbReference type="Gene3D" id="3.90.105.20">
    <property type="match status" value="1"/>
</dbReference>
<dbReference type="PANTHER" id="PTHR45699">
    <property type="entry name" value="60S ACIDIC RIBOSOMAL PROTEIN P0"/>
    <property type="match status" value="1"/>
</dbReference>
<keyword evidence="3" id="KW-0689">Ribosomal protein</keyword>
<dbReference type="AlphaFoldDB" id="A0AAF0WMH1"/>
<accession>A0AAF0WMH1</accession>
<evidence type="ECO:0000259" key="6">
    <source>
        <dbReference type="Pfam" id="PF17777"/>
    </source>
</evidence>
<evidence type="ECO:0000256" key="3">
    <source>
        <dbReference type="ARBA" id="ARBA00022980"/>
    </source>
</evidence>
<dbReference type="InterPro" id="IPR040637">
    <property type="entry name" value="Ribosomal_uL10-like_insert"/>
</dbReference>
<dbReference type="GO" id="GO:0003735">
    <property type="term" value="F:structural constituent of ribosome"/>
    <property type="evidence" value="ECO:0007669"/>
    <property type="project" value="TreeGrafter"/>
</dbReference>
<evidence type="ECO:0000256" key="5">
    <source>
        <dbReference type="SAM" id="MobiDB-lite"/>
    </source>
</evidence>
<keyword evidence="4" id="KW-0687">Ribonucleoprotein</keyword>
<dbReference type="GO" id="GO:0022625">
    <property type="term" value="C:cytosolic large ribosomal subunit"/>
    <property type="evidence" value="ECO:0007669"/>
    <property type="project" value="TreeGrafter"/>
</dbReference>
<dbReference type="GO" id="GO:0070180">
    <property type="term" value="F:large ribosomal subunit rRNA binding"/>
    <property type="evidence" value="ECO:0007669"/>
    <property type="project" value="TreeGrafter"/>
</dbReference>
<dbReference type="InterPro" id="IPR050323">
    <property type="entry name" value="Ribosomal_protein_uL10"/>
</dbReference>
<comment type="function">
    <text evidence="1">Ribosomal protein P0 is the functional equivalent of E.coli protein L10.</text>
</comment>
<organism evidence="7 8">
    <name type="scientific">Daucus carota subsp. sativus</name>
    <name type="common">Carrot</name>
    <dbReference type="NCBI Taxonomy" id="79200"/>
    <lineage>
        <taxon>Eukaryota</taxon>
        <taxon>Viridiplantae</taxon>
        <taxon>Streptophyta</taxon>
        <taxon>Embryophyta</taxon>
        <taxon>Tracheophyta</taxon>
        <taxon>Spermatophyta</taxon>
        <taxon>Magnoliopsida</taxon>
        <taxon>eudicotyledons</taxon>
        <taxon>Gunneridae</taxon>
        <taxon>Pentapetalae</taxon>
        <taxon>asterids</taxon>
        <taxon>campanulids</taxon>
        <taxon>Apiales</taxon>
        <taxon>Apiaceae</taxon>
        <taxon>Apioideae</taxon>
        <taxon>Scandiceae</taxon>
        <taxon>Daucinae</taxon>
        <taxon>Daucus</taxon>
        <taxon>Daucus sect. Daucus</taxon>
    </lineage>
</organism>
<dbReference type="GO" id="GO:0000027">
    <property type="term" value="P:ribosomal large subunit assembly"/>
    <property type="evidence" value="ECO:0007669"/>
    <property type="project" value="TreeGrafter"/>
</dbReference>
<reference evidence="7" key="2">
    <citation type="submission" date="2022-03" db="EMBL/GenBank/DDBJ databases">
        <title>Draft title - Genomic analysis of global carrot germplasm unveils the trajectory of domestication and the origin of high carotenoid orange carrot.</title>
        <authorList>
            <person name="Iorizzo M."/>
            <person name="Ellison S."/>
            <person name="Senalik D."/>
            <person name="Macko-Podgorni A."/>
            <person name="Grzebelus D."/>
            <person name="Bostan H."/>
            <person name="Rolling W."/>
            <person name="Curaba J."/>
            <person name="Simon P."/>
        </authorList>
    </citation>
    <scope>NUCLEOTIDE SEQUENCE</scope>
    <source>
        <tissue evidence="7">Leaf</tissue>
    </source>
</reference>
<keyword evidence="8" id="KW-1185">Reference proteome</keyword>
<gene>
    <name evidence="7" type="ORF">DCAR_0311616</name>
</gene>
<dbReference type="PANTHER" id="PTHR45699:SF3">
    <property type="entry name" value="LARGE RIBOSOMAL SUBUNIT PROTEIN UL10"/>
    <property type="match status" value="1"/>
</dbReference>
<dbReference type="Pfam" id="PF17777">
    <property type="entry name" value="RL10P_insert"/>
    <property type="match status" value="1"/>
</dbReference>
<evidence type="ECO:0000256" key="1">
    <source>
        <dbReference type="ARBA" id="ARBA00002200"/>
    </source>
</evidence>
<proteinExistence type="inferred from homology"/>
<dbReference type="Gene3D" id="3.30.70.1730">
    <property type="match status" value="1"/>
</dbReference>